<feature type="domain" description="PEX14-like helix-turn-helix" evidence="3">
    <location>
        <begin position="5"/>
        <end position="71"/>
    </location>
</feature>
<dbReference type="InterPro" id="IPR040554">
    <property type="entry name" value="KPWE_PEX14_dom"/>
</dbReference>
<sequence length="159" mass="18360">MSSDAAFQAFNNYDFAKDDRFQAGLPSLLKNQEGKPESERLELIQRAKWFYYTKFVQAFDYNEYQQWSINHKSTDISDKQDDMVQEKESSTDDNETPKRLTFQEIVEKIEKGEEIPGIKQIPNKLNEAAPSEAKLSARPKPWEVQRSSEAIDTSLGTND</sequence>
<dbReference type="OrthoDB" id="9936937at2759"/>
<dbReference type="Pfam" id="PF25871">
    <property type="entry name" value="HTH_76"/>
    <property type="match status" value="1"/>
</dbReference>
<comment type="caution">
    <text evidence="4">The sequence shown here is derived from an EMBL/GenBank/DDBJ whole genome shotgun (WGS) entry which is preliminary data.</text>
</comment>
<dbReference type="EMBL" id="JAEPRA010000023">
    <property type="protein sequence ID" value="KAG2172511.1"/>
    <property type="molecule type" value="Genomic_DNA"/>
</dbReference>
<name>A0A8H7PEM7_9FUNG</name>
<feature type="region of interest" description="Disordered" evidence="1">
    <location>
        <begin position="71"/>
        <end position="99"/>
    </location>
</feature>
<dbReference type="PANTHER" id="PTHR36855">
    <property type="entry name" value="CHROMOSOME 10, WHOLE GENOME SHOTGUN SEQUENCE"/>
    <property type="match status" value="1"/>
</dbReference>
<evidence type="ECO:0000259" key="2">
    <source>
        <dbReference type="Pfam" id="PF17733"/>
    </source>
</evidence>
<keyword evidence="5" id="KW-1185">Reference proteome</keyword>
<dbReference type="Pfam" id="PF17733">
    <property type="entry name" value="KPWE_dom"/>
    <property type="match status" value="1"/>
</dbReference>
<dbReference type="Proteomes" id="UP000612746">
    <property type="component" value="Unassembled WGS sequence"/>
</dbReference>
<evidence type="ECO:0000313" key="5">
    <source>
        <dbReference type="Proteomes" id="UP000612746"/>
    </source>
</evidence>
<evidence type="ECO:0000259" key="3">
    <source>
        <dbReference type="Pfam" id="PF25871"/>
    </source>
</evidence>
<reference evidence="4" key="1">
    <citation type="submission" date="2020-12" db="EMBL/GenBank/DDBJ databases">
        <title>Metabolic potential, ecology and presence of endohyphal bacteria is reflected in genomic diversity of Mucoromycotina.</title>
        <authorList>
            <person name="Muszewska A."/>
            <person name="Okrasinska A."/>
            <person name="Steczkiewicz K."/>
            <person name="Drgas O."/>
            <person name="Orlowska M."/>
            <person name="Perlinska-Lenart U."/>
            <person name="Aleksandrzak-Piekarczyk T."/>
            <person name="Szatraj K."/>
            <person name="Zielenkiewicz U."/>
            <person name="Pilsyk S."/>
            <person name="Malc E."/>
            <person name="Mieczkowski P."/>
            <person name="Kruszewska J.S."/>
            <person name="Biernat P."/>
            <person name="Pawlowska J."/>
        </authorList>
    </citation>
    <scope>NUCLEOTIDE SEQUENCE</scope>
    <source>
        <strain evidence="4">WA0000051536</strain>
    </source>
</reference>
<proteinExistence type="predicted"/>
<feature type="region of interest" description="Disordered" evidence="1">
    <location>
        <begin position="116"/>
        <end position="159"/>
    </location>
</feature>
<evidence type="ECO:0000313" key="4">
    <source>
        <dbReference type="EMBL" id="KAG2172511.1"/>
    </source>
</evidence>
<feature type="domain" description="Peroxisomal membrane protein PEX14-like KPWE" evidence="2">
    <location>
        <begin position="97"/>
        <end position="143"/>
    </location>
</feature>
<feature type="compositionally biased region" description="Basic and acidic residues" evidence="1">
    <location>
        <begin position="72"/>
        <end position="98"/>
    </location>
</feature>
<feature type="compositionally biased region" description="Polar residues" evidence="1">
    <location>
        <begin position="145"/>
        <end position="159"/>
    </location>
</feature>
<dbReference type="PANTHER" id="PTHR36855:SF1">
    <property type="entry name" value="PEROXISOME MEMBRANE ANCHOR PROTEIN PEX14P N-TERMINAL DOMAIN-CONTAINING PROTEIN"/>
    <property type="match status" value="1"/>
</dbReference>
<protein>
    <submittedName>
        <fullName evidence="4">Uncharacterized protein</fullName>
    </submittedName>
</protein>
<dbReference type="InterPro" id="IPR058841">
    <property type="entry name" value="HTH_76"/>
</dbReference>
<dbReference type="AlphaFoldDB" id="A0A8H7PEM7"/>
<evidence type="ECO:0000256" key="1">
    <source>
        <dbReference type="SAM" id="MobiDB-lite"/>
    </source>
</evidence>
<organism evidence="4 5">
    <name type="scientific">Umbelopsis vinacea</name>
    <dbReference type="NCBI Taxonomy" id="44442"/>
    <lineage>
        <taxon>Eukaryota</taxon>
        <taxon>Fungi</taxon>
        <taxon>Fungi incertae sedis</taxon>
        <taxon>Mucoromycota</taxon>
        <taxon>Mucoromycotina</taxon>
        <taxon>Umbelopsidomycetes</taxon>
        <taxon>Umbelopsidales</taxon>
        <taxon>Umbelopsidaceae</taxon>
        <taxon>Umbelopsis</taxon>
    </lineage>
</organism>
<accession>A0A8H7PEM7</accession>
<gene>
    <name evidence="4" type="ORF">INT44_002526</name>
</gene>